<dbReference type="PANTHER" id="PTHR47019">
    <property type="entry name" value="LIPID II FLIPPASE MURJ"/>
    <property type="match status" value="1"/>
</dbReference>
<feature type="transmembrane region" description="Helical" evidence="10">
    <location>
        <begin position="453"/>
        <end position="471"/>
    </location>
</feature>
<keyword evidence="2 10" id="KW-1003">Cell membrane</keyword>
<dbReference type="RefSeq" id="WP_027228015.1">
    <property type="nucleotide sequence ID" value="NZ_CP017601.1"/>
</dbReference>
<feature type="transmembrane region" description="Helical" evidence="10">
    <location>
        <begin position="280"/>
        <end position="299"/>
    </location>
</feature>
<dbReference type="PIRSF" id="PIRSF002869">
    <property type="entry name" value="MviN"/>
    <property type="match status" value="1"/>
</dbReference>
<evidence type="ECO:0000256" key="10">
    <source>
        <dbReference type="HAMAP-Rule" id="MF_02078"/>
    </source>
</evidence>
<keyword evidence="5 10" id="KW-0573">Peptidoglycan synthesis</keyword>
<proteinExistence type="inferred from homology"/>
<dbReference type="Pfam" id="PF03023">
    <property type="entry name" value="MurJ"/>
    <property type="match status" value="1"/>
</dbReference>
<accession>A0A2S6F7L1</accession>
<evidence type="ECO:0000256" key="11">
    <source>
        <dbReference type="PIRNR" id="PIRNR002869"/>
    </source>
</evidence>
<feature type="transmembrane region" description="Helical" evidence="10">
    <location>
        <begin position="391"/>
        <end position="413"/>
    </location>
</feature>
<feature type="transmembrane region" description="Helical" evidence="10">
    <location>
        <begin position="88"/>
        <end position="110"/>
    </location>
</feature>
<feature type="transmembrane region" description="Helical" evidence="10">
    <location>
        <begin position="320"/>
        <end position="344"/>
    </location>
</feature>
<comment type="function">
    <text evidence="8 10 11">Involved in peptidoglycan biosynthesis. Transports lipid-linked peptidoglycan precursors from the inner to the outer leaflet of the cytoplasmic membrane.</text>
</comment>
<organism evidence="12 13">
    <name type="scientific">Legionella pneumophila</name>
    <dbReference type="NCBI Taxonomy" id="446"/>
    <lineage>
        <taxon>Bacteria</taxon>
        <taxon>Pseudomonadati</taxon>
        <taxon>Pseudomonadota</taxon>
        <taxon>Gammaproteobacteria</taxon>
        <taxon>Legionellales</taxon>
        <taxon>Legionellaceae</taxon>
        <taxon>Legionella</taxon>
    </lineage>
</organism>
<feature type="transmembrane region" description="Helical" evidence="10">
    <location>
        <begin position="160"/>
        <end position="184"/>
    </location>
</feature>
<feature type="transmembrane region" description="Helical" evidence="10">
    <location>
        <begin position="419"/>
        <end position="441"/>
    </location>
</feature>
<reference evidence="12 13" key="1">
    <citation type="submission" date="2018-02" db="EMBL/GenBank/DDBJ databases">
        <title>Draft genome sequences of four Legionella pneumophila clinical strains isolated in Ontario.</title>
        <authorList>
            <person name="Fortuna A."/>
            <person name="Ramnarine R."/>
            <person name="Li A."/>
            <person name="Frantz C."/>
            <person name="Mallo G."/>
        </authorList>
    </citation>
    <scope>NUCLEOTIDE SEQUENCE [LARGE SCALE GENOMIC DNA]</scope>
    <source>
        <strain evidence="12 13">LG61</strain>
    </source>
</reference>
<dbReference type="GO" id="GO:0008360">
    <property type="term" value="P:regulation of cell shape"/>
    <property type="evidence" value="ECO:0007669"/>
    <property type="project" value="UniProtKB-UniRule"/>
</dbReference>
<dbReference type="GO" id="GO:0015648">
    <property type="term" value="F:lipid-linked peptidoglycan transporter activity"/>
    <property type="evidence" value="ECO:0007669"/>
    <property type="project" value="UniProtKB-UniRule"/>
</dbReference>
<comment type="subcellular location">
    <subcellularLocation>
        <location evidence="10">Cell inner membrane</location>
        <topology evidence="10">Multi-pass membrane protein</topology>
    </subcellularLocation>
    <subcellularLocation>
        <location evidence="1">Cell membrane</location>
        <topology evidence="1">Multi-pass membrane protein</topology>
    </subcellularLocation>
</comment>
<sequence>MHHKDELNFKATGTITMAVLCSRILGVIREVLLNDLFGAGLMGIFLVAFRVPNLLRDLFAEGVLSISFITVFSKTIEKKGEQAAWQLASKIFTLTSVIMGLISLLGIVYAKNIIRALTPGFSEESIVTTIFLTQIMYPFIFFISLSALIMGLLNVKNIFGIPALASSFFNIGSIIGGALIGWIIDSHFGIPALAGLAIGTLLGGALQLLVQLPSLWGIGYRFKPDFRWNDTEVRQVCALTIPGIIAASAVQINVCISSMFSSYLGAEAVTWLNSAFRLVQFPIGIFGVAVSTITLPILSRIAVRNDDNLLGDTLSKALRFVVFLTMPVVLFFFIFAQPLVSLIYEHGKFTPQDSIQTALALQAYAIGLIAYSCIKVLAPAFYAINKKWVPMMVSFTAVLLNSSLNYLFIFKLGMGHKSLALATALSALVNGAILFCLFARLYNIQFKLFISNLIYSGIASTIVTGLGLIILTHGVGLIYSPIFFIRVISLLSSFIILGSIYLSISLFFKLEGALIIYDAVSQQIRRYLKGFRPASPEDRAINN</sequence>
<dbReference type="NCBIfam" id="TIGR01695">
    <property type="entry name" value="murJ_mviN"/>
    <property type="match status" value="1"/>
</dbReference>
<evidence type="ECO:0000256" key="4">
    <source>
        <dbReference type="ARBA" id="ARBA00022960"/>
    </source>
</evidence>
<evidence type="ECO:0000256" key="9">
    <source>
        <dbReference type="ARBA" id="ARBA00061532"/>
    </source>
</evidence>
<dbReference type="HAMAP" id="MF_02078">
    <property type="entry name" value="MurJ_MviN"/>
    <property type="match status" value="1"/>
</dbReference>
<feature type="transmembrane region" description="Helical" evidence="10">
    <location>
        <begin position="58"/>
        <end position="76"/>
    </location>
</feature>
<evidence type="ECO:0000256" key="1">
    <source>
        <dbReference type="ARBA" id="ARBA00004651"/>
    </source>
</evidence>
<dbReference type="GO" id="GO:0071555">
    <property type="term" value="P:cell wall organization"/>
    <property type="evidence" value="ECO:0007669"/>
    <property type="project" value="UniProtKB-UniRule"/>
</dbReference>
<name>A0A2S6F7L1_LEGPN</name>
<dbReference type="OrthoDB" id="9804143at2"/>
<keyword evidence="4 10" id="KW-0133">Cell shape</keyword>
<feature type="transmembrane region" description="Helical" evidence="10">
    <location>
        <begin position="130"/>
        <end position="153"/>
    </location>
</feature>
<comment type="caution">
    <text evidence="12">The sequence shown here is derived from an EMBL/GenBank/DDBJ whole genome shotgun (WGS) entry which is preliminary data.</text>
</comment>
<keyword evidence="7 10" id="KW-0472">Membrane</keyword>
<protein>
    <recommendedName>
        <fullName evidence="10">Probable lipid II flippase MurJ</fullName>
    </recommendedName>
</protein>
<keyword evidence="3 10" id="KW-0812">Transmembrane</keyword>
<dbReference type="Proteomes" id="UP000239239">
    <property type="component" value="Unassembled WGS sequence"/>
</dbReference>
<keyword evidence="10 11" id="KW-0961">Cell wall biogenesis/degradation</keyword>
<feature type="transmembrane region" description="Helical" evidence="10">
    <location>
        <begin position="364"/>
        <end position="384"/>
    </location>
</feature>
<dbReference type="InterPro" id="IPR004268">
    <property type="entry name" value="MurJ"/>
</dbReference>
<evidence type="ECO:0000256" key="2">
    <source>
        <dbReference type="ARBA" id="ARBA00022475"/>
    </source>
</evidence>
<dbReference type="GO" id="GO:0005886">
    <property type="term" value="C:plasma membrane"/>
    <property type="evidence" value="ECO:0007669"/>
    <property type="project" value="UniProtKB-SubCell"/>
</dbReference>
<evidence type="ECO:0000256" key="8">
    <source>
        <dbReference type="ARBA" id="ARBA00060041"/>
    </source>
</evidence>
<keyword evidence="10" id="KW-0997">Cell inner membrane</keyword>
<keyword evidence="10 11" id="KW-0813">Transport</keyword>
<dbReference type="GO" id="GO:0034204">
    <property type="term" value="P:lipid translocation"/>
    <property type="evidence" value="ECO:0007669"/>
    <property type="project" value="TreeGrafter"/>
</dbReference>
<comment type="similarity">
    <text evidence="9 10 11">Belongs to the MurJ/MviN family.</text>
</comment>
<keyword evidence="6 10" id="KW-1133">Transmembrane helix</keyword>
<dbReference type="EMBL" id="PQWY01000002">
    <property type="protein sequence ID" value="PPK33420.1"/>
    <property type="molecule type" value="Genomic_DNA"/>
</dbReference>
<evidence type="ECO:0000313" key="12">
    <source>
        <dbReference type="EMBL" id="PPK33420.1"/>
    </source>
</evidence>
<dbReference type="PANTHER" id="PTHR47019:SF1">
    <property type="entry name" value="LIPID II FLIPPASE MURJ"/>
    <property type="match status" value="1"/>
</dbReference>
<dbReference type="CDD" id="cd13123">
    <property type="entry name" value="MATE_MurJ_like"/>
    <property type="match status" value="1"/>
</dbReference>
<gene>
    <name evidence="12" type="primary">mviN</name>
    <name evidence="10" type="synonym">murJ</name>
    <name evidence="12" type="ORF">C3928_01390</name>
</gene>
<evidence type="ECO:0000256" key="5">
    <source>
        <dbReference type="ARBA" id="ARBA00022984"/>
    </source>
</evidence>
<dbReference type="UniPathway" id="UPA00219"/>
<feature type="transmembrane region" description="Helical" evidence="10">
    <location>
        <begin position="236"/>
        <end position="260"/>
    </location>
</feature>
<evidence type="ECO:0000256" key="7">
    <source>
        <dbReference type="ARBA" id="ARBA00023136"/>
    </source>
</evidence>
<feature type="transmembrane region" description="Helical" evidence="10">
    <location>
        <begin position="483"/>
        <end position="508"/>
    </location>
</feature>
<dbReference type="AlphaFoldDB" id="A0A2S6F7L1"/>
<comment type="pathway">
    <text evidence="10">Cell wall biogenesis; peptidoglycan biosynthesis.</text>
</comment>
<feature type="transmembrane region" description="Helical" evidence="10">
    <location>
        <begin position="32"/>
        <end position="52"/>
    </location>
</feature>
<feature type="transmembrane region" description="Helical" evidence="10">
    <location>
        <begin position="190"/>
        <end position="215"/>
    </location>
</feature>
<evidence type="ECO:0000256" key="3">
    <source>
        <dbReference type="ARBA" id="ARBA00022692"/>
    </source>
</evidence>
<dbReference type="PRINTS" id="PR01806">
    <property type="entry name" value="VIRFACTRMVIN"/>
</dbReference>
<dbReference type="GO" id="GO:0009252">
    <property type="term" value="P:peptidoglycan biosynthetic process"/>
    <property type="evidence" value="ECO:0007669"/>
    <property type="project" value="UniProtKB-UniRule"/>
</dbReference>
<evidence type="ECO:0000313" key="13">
    <source>
        <dbReference type="Proteomes" id="UP000239239"/>
    </source>
</evidence>
<evidence type="ECO:0000256" key="6">
    <source>
        <dbReference type="ARBA" id="ARBA00022989"/>
    </source>
</evidence>
<dbReference type="InterPro" id="IPR051050">
    <property type="entry name" value="Lipid_II_flippase_MurJ/MviN"/>
</dbReference>